<keyword evidence="6 11" id="KW-0812">Transmembrane</keyword>
<comment type="subcellular location">
    <subcellularLocation>
        <location evidence="1">Cell inner membrane</location>
        <topology evidence="1">Single-pass membrane protein</topology>
        <orientation evidence="1">Periplasmic side</orientation>
    </subcellularLocation>
</comment>
<accession>A0ABX0K6B8</accession>
<dbReference type="Gene3D" id="3.30.1150.10">
    <property type="match status" value="1"/>
</dbReference>
<evidence type="ECO:0000256" key="3">
    <source>
        <dbReference type="ARBA" id="ARBA00022448"/>
    </source>
</evidence>
<keyword evidence="4" id="KW-1003">Cell membrane</keyword>
<dbReference type="Proteomes" id="UP000615326">
    <property type="component" value="Unassembled WGS sequence"/>
</dbReference>
<keyword evidence="3" id="KW-0813">Transport</keyword>
<keyword evidence="8 11" id="KW-1133">Transmembrane helix</keyword>
<evidence type="ECO:0000256" key="6">
    <source>
        <dbReference type="ARBA" id="ARBA00022692"/>
    </source>
</evidence>
<evidence type="ECO:0000256" key="9">
    <source>
        <dbReference type="ARBA" id="ARBA00023136"/>
    </source>
</evidence>
<comment type="similarity">
    <text evidence="2">Belongs to the TonB family.</text>
</comment>
<evidence type="ECO:0000313" key="13">
    <source>
        <dbReference type="EMBL" id="NHO31358.1"/>
    </source>
</evidence>
<gene>
    <name evidence="13" type="ORF">GOB84_02070</name>
</gene>
<dbReference type="InterPro" id="IPR037682">
    <property type="entry name" value="TonB_C"/>
</dbReference>
<feature type="compositionally biased region" description="Basic residues" evidence="10">
    <location>
        <begin position="142"/>
        <end position="155"/>
    </location>
</feature>
<evidence type="ECO:0000256" key="8">
    <source>
        <dbReference type="ARBA" id="ARBA00022989"/>
    </source>
</evidence>
<comment type="caution">
    <text evidence="13">The sequence shown here is derived from an EMBL/GenBank/DDBJ whole genome shotgun (WGS) entry which is preliminary data.</text>
</comment>
<feature type="domain" description="TonB C-terminal" evidence="12">
    <location>
        <begin position="199"/>
        <end position="294"/>
    </location>
</feature>
<dbReference type="EMBL" id="WOSW01000001">
    <property type="protein sequence ID" value="NHO31358.1"/>
    <property type="molecule type" value="Genomic_DNA"/>
</dbReference>
<evidence type="ECO:0000313" key="14">
    <source>
        <dbReference type="Proteomes" id="UP000615326"/>
    </source>
</evidence>
<evidence type="ECO:0000259" key="12">
    <source>
        <dbReference type="PROSITE" id="PS52015"/>
    </source>
</evidence>
<sequence>MSITFQSVLIPSLPFDGADQRAGSYSFQEWYKTGLRQEARRAKLLRGASFIAVVTIVSALVLSINRPQTAEPLAAPPPAAIAIDLAPVTTTAIMMPADVPPGPQQIQSQPVAAPDTPPLVSAPLSPAPNPPVPVPREDKRPVAKHKNKTVLHVKKVVPDKTPPARQTTAPPSADAPAAAVQTASAPGAASAHASHDPLTWQSALLARLERYKRYPAQAQREHQEGTAMLHFRMDRQGHVLAANIVHGSGRALLDEETMALVRRAEPLPVPPDSVTGEIITLTVPVEFYLNQKDD</sequence>
<dbReference type="Pfam" id="PF03544">
    <property type="entry name" value="TonB_C"/>
    <property type="match status" value="1"/>
</dbReference>
<evidence type="ECO:0000256" key="10">
    <source>
        <dbReference type="SAM" id="MobiDB-lite"/>
    </source>
</evidence>
<keyword evidence="5" id="KW-0997">Cell inner membrane</keyword>
<dbReference type="NCBIfam" id="TIGR01352">
    <property type="entry name" value="tonB_Cterm"/>
    <property type="match status" value="1"/>
</dbReference>
<dbReference type="InterPro" id="IPR006260">
    <property type="entry name" value="TonB/TolA_C"/>
</dbReference>
<evidence type="ECO:0000256" key="11">
    <source>
        <dbReference type="SAM" id="Phobius"/>
    </source>
</evidence>
<keyword evidence="7" id="KW-0653">Protein transport</keyword>
<keyword evidence="9 11" id="KW-0472">Membrane</keyword>
<feature type="region of interest" description="Disordered" evidence="10">
    <location>
        <begin position="95"/>
        <end position="196"/>
    </location>
</feature>
<keyword evidence="14" id="KW-1185">Reference proteome</keyword>
<name>A0ABX0K6B8_9PROT</name>
<dbReference type="SUPFAM" id="SSF74653">
    <property type="entry name" value="TolA/TonB C-terminal domain"/>
    <property type="match status" value="1"/>
</dbReference>
<feature type="transmembrane region" description="Helical" evidence="11">
    <location>
        <begin position="44"/>
        <end position="64"/>
    </location>
</feature>
<evidence type="ECO:0000256" key="7">
    <source>
        <dbReference type="ARBA" id="ARBA00022927"/>
    </source>
</evidence>
<dbReference type="PROSITE" id="PS52015">
    <property type="entry name" value="TONB_CTD"/>
    <property type="match status" value="1"/>
</dbReference>
<evidence type="ECO:0000256" key="5">
    <source>
        <dbReference type="ARBA" id="ARBA00022519"/>
    </source>
</evidence>
<evidence type="ECO:0000256" key="4">
    <source>
        <dbReference type="ARBA" id="ARBA00022475"/>
    </source>
</evidence>
<evidence type="ECO:0000256" key="2">
    <source>
        <dbReference type="ARBA" id="ARBA00006555"/>
    </source>
</evidence>
<dbReference type="InterPro" id="IPR051045">
    <property type="entry name" value="TonB-dependent_transducer"/>
</dbReference>
<organism evidence="13 14">
    <name type="scientific">Acetobacter fallax</name>
    <dbReference type="NCBI Taxonomy" id="1737473"/>
    <lineage>
        <taxon>Bacteria</taxon>
        <taxon>Pseudomonadati</taxon>
        <taxon>Pseudomonadota</taxon>
        <taxon>Alphaproteobacteria</taxon>
        <taxon>Acetobacterales</taxon>
        <taxon>Acetobacteraceae</taxon>
        <taxon>Acetobacter</taxon>
    </lineage>
</organism>
<feature type="compositionally biased region" description="Pro residues" evidence="10">
    <location>
        <begin position="125"/>
        <end position="134"/>
    </location>
</feature>
<dbReference type="RefSeq" id="WP_173575911.1">
    <property type="nucleotide sequence ID" value="NZ_WOSW01000001.1"/>
</dbReference>
<evidence type="ECO:0000256" key="1">
    <source>
        <dbReference type="ARBA" id="ARBA00004383"/>
    </source>
</evidence>
<proteinExistence type="inferred from homology"/>
<reference evidence="13 14" key="1">
    <citation type="journal article" date="2020" name="Int. J. Syst. Evol. Microbiol.">
        <title>Novel acetic acid bacteria from cider fermentations: Acetobacter conturbans sp. nov. and Acetobacter fallax sp. nov.</title>
        <authorList>
            <person name="Sombolestani A.S."/>
            <person name="Cleenwerck I."/>
            <person name="Cnockaert M."/>
            <person name="Borremans W."/>
            <person name="Wieme A.D."/>
            <person name="De Vuyst L."/>
            <person name="Vandamme P."/>
        </authorList>
    </citation>
    <scope>NUCLEOTIDE SEQUENCE [LARGE SCALE GENOMIC DNA]</scope>
    <source>
        <strain evidence="13 14">LMG 1637</strain>
    </source>
</reference>
<protein>
    <submittedName>
        <fullName evidence="13">TonB family protein</fullName>
    </submittedName>
</protein>
<feature type="compositionally biased region" description="Low complexity" evidence="10">
    <location>
        <begin position="169"/>
        <end position="192"/>
    </location>
</feature>
<dbReference type="PANTHER" id="PTHR33446">
    <property type="entry name" value="PROTEIN TONB-RELATED"/>
    <property type="match status" value="1"/>
</dbReference>